<dbReference type="Gene3D" id="3.40.1360.10">
    <property type="match status" value="1"/>
</dbReference>
<dbReference type="Proteomes" id="UP000887013">
    <property type="component" value="Unassembled WGS sequence"/>
</dbReference>
<dbReference type="OrthoDB" id="7331456at2759"/>
<feature type="domain" description="Toprim" evidence="1">
    <location>
        <begin position="191"/>
        <end position="254"/>
    </location>
</feature>
<dbReference type="InterPro" id="IPR006171">
    <property type="entry name" value="TOPRIM_dom"/>
</dbReference>
<name>A0A8X6QEG0_NEPPI</name>
<accession>A0A8X6QEG0</accession>
<sequence length="708" mass="80633">MYCDFNTATPLKNGHYKPLEEKEQLKDQLLLNIRSCISYLLPNGTFCRNEFQVGDILGNRGKSLRVELSGSKAGLWNDFATGDGGDIIDLWAALHRKNARTEFSEVMASIGEWLGKKHTRERRSIKDLEQYMTCSWNYYDENNQVIVIVYRYDPPEGKKEYRPFYVKELRFKEPEVRPLYNIPEILKSDKVILVEGEKCAEALIEKGITATTAMFGANTDVDKTDWSPLKGKHIIIWPDNDEAGNKYAKNAEKKLLEIGVASLVVLNIPQNKSKGWDAADCVLEGTNVEEFILNNKSPRKSKTIDTTAWTNTAPERKWIIKDWLPVGSVTALYGDGGVGKSLLAQQLMTAAGIGKSWLGIDIQQMRTYGVFCEDEEEELWRRQCAIHKLYQLDMESSDFHDNVCLSSRVWKNNILMVFNNKDIGQLTHYFQELLEDIELFQPKLVILDTAADLFGGNENNRSHVRQFIQNCCGRIAEAIKGAVLLCAHPSDSGIVRKTGTGGSTAWNNSVRSRWYLSKPEKAGTCHNDRVLCRMKSNYSASEQDKISLYWHNGSFMQHDVTFDSGRVVRDNYNRKLDLERSRRHDIILELIANEAYKGETYTAAHFAKYFEGKLGLGSERSIRERISHLAALGHIKFFKEALGYKVSRTKSKYGYLCVKDMELKISENQHVLVKPDYYLSPNNGVTLPVENPDVWVIHNSTKQDGKIV</sequence>
<gene>
    <name evidence="2" type="ORF">NPIL_386401</name>
</gene>
<dbReference type="SUPFAM" id="SSF52540">
    <property type="entry name" value="P-loop containing nucleoside triphosphate hydrolases"/>
    <property type="match status" value="1"/>
</dbReference>
<protein>
    <recommendedName>
        <fullName evidence="1">Toprim domain-containing protein</fullName>
    </recommendedName>
</protein>
<dbReference type="AlphaFoldDB" id="A0A8X6QEG0"/>
<reference evidence="2" key="1">
    <citation type="submission" date="2020-08" db="EMBL/GenBank/DDBJ databases">
        <title>Multicomponent nature underlies the extraordinary mechanical properties of spider dragline silk.</title>
        <authorList>
            <person name="Kono N."/>
            <person name="Nakamura H."/>
            <person name="Mori M."/>
            <person name="Yoshida Y."/>
            <person name="Ohtoshi R."/>
            <person name="Malay A.D."/>
            <person name="Moran D.A.P."/>
            <person name="Tomita M."/>
            <person name="Numata K."/>
            <person name="Arakawa K."/>
        </authorList>
    </citation>
    <scope>NUCLEOTIDE SEQUENCE</scope>
</reference>
<evidence type="ECO:0000313" key="2">
    <source>
        <dbReference type="EMBL" id="GFU21019.1"/>
    </source>
</evidence>
<dbReference type="InterPro" id="IPR027417">
    <property type="entry name" value="P-loop_NTPase"/>
</dbReference>
<evidence type="ECO:0000313" key="3">
    <source>
        <dbReference type="Proteomes" id="UP000887013"/>
    </source>
</evidence>
<dbReference type="SUPFAM" id="SSF56731">
    <property type="entry name" value="DNA primase core"/>
    <property type="match status" value="1"/>
</dbReference>
<evidence type="ECO:0000259" key="1">
    <source>
        <dbReference type="Pfam" id="PF01751"/>
    </source>
</evidence>
<dbReference type="EMBL" id="BMAW01031417">
    <property type="protein sequence ID" value="GFU21019.1"/>
    <property type="molecule type" value="Genomic_DNA"/>
</dbReference>
<dbReference type="Pfam" id="PF13481">
    <property type="entry name" value="AAA_25"/>
    <property type="match status" value="1"/>
</dbReference>
<comment type="caution">
    <text evidence="2">The sequence shown here is derived from an EMBL/GenBank/DDBJ whole genome shotgun (WGS) entry which is preliminary data.</text>
</comment>
<dbReference type="Pfam" id="PF01751">
    <property type="entry name" value="Toprim"/>
    <property type="match status" value="1"/>
</dbReference>
<dbReference type="Gene3D" id="3.40.50.300">
    <property type="entry name" value="P-loop containing nucleotide triphosphate hydrolases"/>
    <property type="match status" value="1"/>
</dbReference>
<organism evidence="2 3">
    <name type="scientific">Nephila pilipes</name>
    <name type="common">Giant wood spider</name>
    <name type="synonym">Nephila maculata</name>
    <dbReference type="NCBI Taxonomy" id="299642"/>
    <lineage>
        <taxon>Eukaryota</taxon>
        <taxon>Metazoa</taxon>
        <taxon>Ecdysozoa</taxon>
        <taxon>Arthropoda</taxon>
        <taxon>Chelicerata</taxon>
        <taxon>Arachnida</taxon>
        <taxon>Araneae</taxon>
        <taxon>Araneomorphae</taxon>
        <taxon>Entelegynae</taxon>
        <taxon>Araneoidea</taxon>
        <taxon>Nephilidae</taxon>
        <taxon>Nephila</taxon>
    </lineage>
</organism>
<dbReference type="CDD" id="cd01029">
    <property type="entry name" value="TOPRIM_primases"/>
    <property type="match status" value="1"/>
</dbReference>
<keyword evidence="3" id="KW-1185">Reference proteome</keyword>
<dbReference type="InterPro" id="IPR034154">
    <property type="entry name" value="TOPRIM_DnaG/twinkle"/>
</dbReference>
<proteinExistence type="predicted"/>